<dbReference type="STRING" id="1618574.UT24_C0011G0035"/>
<organism evidence="1 2">
    <name type="scientific">Candidatus Woesebacteria bacterium GW2011_GWB1_39_12</name>
    <dbReference type="NCBI Taxonomy" id="1618574"/>
    <lineage>
        <taxon>Bacteria</taxon>
        <taxon>Candidatus Woeseibacteriota</taxon>
    </lineage>
</organism>
<evidence type="ECO:0000313" key="2">
    <source>
        <dbReference type="Proteomes" id="UP000033881"/>
    </source>
</evidence>
<sequence>MKNCWNSEPFRRGLKIEQILAKFQGILILKSNGQIRTIVHRRKIDNLTEWSLGHSRNLLIVSSLLLDEQVKIAVTPLEKEFKFDSFEDFKQFLCNEIAETEEFLFQETTEYYKTLAANENTFVIAIA</sequence>
<name>A0A0G0QFS1_9BACT</name>
<dbReference type="EMBL" id="LBWB01000011">
    <property type="protein sequence ID" value="KKR00582.1"/>
    <property type="molecule type" value="Genomic_DNA"/>
</dbReference>
<dbReference type="Proteomes" id="UP000033881">
    <property type="component" value="Unassembled WGS sequence"/>
</dbReference>
<gene>
    <name evidence="1" type="ORF">UT24_C0011G0035</name>
</gene>
<comment type="caution">
    <text evidence="1">The sequence shown here is derived from an EMBL/GenBank/DDBJ whole genome shotgun (WGS) entry which is preliminary data.</text>
</comment>
<protein>
    <submittedName>
        <fullName evidence="1">Uncharacterized protein</fullName>
    </submittedName>
</protein>
<evidence type="ECO:0000313" key="1">
    <source>
        <dbReference type="EMBL" id="KKR00582.1"/>
    </source>
</evidence>
<proteinExistence type="predicted"/>
<reference evidence="1 2" key="1">
    <citation type="journal article" date="2015" name="Nature">
        <title>rRNA introns, odd ribosomes, and small enigmatic genomes across a large radiation of phyla.</title>
        <authorList>
            <person name="Brown C.T."/>
            <person name="Hug L.A."/>
            <person name="Thomas B.C."/>
            <person name="Sharon I."/>
            <person name="Castelle C.J."/>
            <person name="Singh A."/>
            <person name="Wilkins M.J."/>
            <person name="Williams K.H."/>
            <person name="Banfield J.F."/>
        </authorList>
    </citation>
    <scope>NUCLEOTIDE SEQUENCE [LARGE SCALE GENOMIC DNA]</scope>
</reference>
<dbReference type="AlphaFoldDB" id="A0A0G0QFS1"/>
<accession>A0A0G0QFS1</accession>